<evidence type="ECO:0000256" key="1">
    <source>
        <dbReference type="SAM" id="MobiDB-lite"/>
    </source>
</evidence>
<evidence type="ECO:0000313" key="3">
    <source>
        <dbReference type="Proteomes" id="UP000650833"/>
    </source>
</evidence>
<dbReference type="PANTHER" id="PTHR28027">
    <property type="entry name" value="TRANSCRIPTIONAL REGULATOR MIT1"/>
    <property type="match status" value="1"/>
</dbReference>
<gene>
    <name evidence="2" type="ORF">INT46_005209</name>
</gene>
<organism evidence="2 3">
    <name type="scientific">Mucor plumbeus</name>
    <dbReference type="NCBI Taxonomy" id="97098"/>
    <lineage>
        <taxon>Eukaryota</taxon>
        <taxon>Fungi</taxon>
        <taxon>Fungi incertae sedis</taxon>
        <taxon>Mucoromycota</taxon>
        <taxon>Mucoromycotina</taxon>
        <taxon>Mucoromycetes</taxon>
        <taxon>Mucorales</taxon>
        <taxon>Mucorineae</taxon>
        <taxon>Mucoraceae</taxon>
        <taxon>Mucor</taxon>
    </lineage>
</organism>
<protein>
    <recommendedName>
        <fullName evidence="4">cAMP-independent regulatory protein pac2</fullName>
    </recommendedName>
</protein>
<dbReference type="OrthoDB" id="5572844at2759"/>
<evidence type="ECO:0000313" key="2">
    <source>
        <dbReference type="EMBL" id="KAG2194254.1"/>
    </source>
</evidence>
<name>A0A8H7QL38_9FUNG</name>
<dbReference type="PANTHER" id="PTHR28027:SF1">
    <property type="entry name" value="CAMP INDEPENDENT REGULATORY PROTEIN (AFU_ORTHOLOGUE AFUA_3G09640)"/>
    <property type="match status" value="1"/>
</dbReference>
<dbReference type="EMBL" id="JAEPRC010000596">
    <property type="protein sequence ID" value="KAG2194254.1"/>
    <property type="molecule type" value="Genomic_DNA"/>
</dbReference>
<comment type="caution">
    <text evidence="2">The sequence shown here is derived from an EMBL/GenBank/DDBJ whole genome shotgun (WGS) entry which is preliminary data.</text>
</comment>
<sequence length="284" mass="31911">METYIGYIKSPQDALLIFEACRRGTLNRVQRRLTSKERLNIHSGSVFAWDENEAGMRRWTDGRTWSPSRVLGSFLTYKELDTKRRPRRPPTVLPGVKQVVFSYKQNGLIKQSFSICTTTNQKIHLISYYTKSDILSGRLLRPSQDNGFNSIEIPKGLYPELNPLDVGGGHIATMQNYQRHDSFDSSINDNLSVSSLSTTNSSLPPPSLSSSTSPQSSEDDFNETILSPLNHTNAFHKQSSPRLLSTSSSSCSTHLLPIQDIAWEKLPSSEDNRQLNALRGQVHI</sequence>
<accession>A0A8H7QL38</accession>
<dbReference type="Pfam" id="PF09729">
    <property type="entry name" value="Gti1_Pac2"/>
    <property type="match status" value="1"/>
</dbReference>
<proteinExistence type="predicted"/>
<dbReference type="Proteomes" id="UP000650833">
    <property type="component" value="Unassembled WGS sequence"/>
</dbReference>
<dbReference type="InterPro" id="IPR018608">
    <property type="entry name" value="Gti1/Pac2"/>
</dbReference>
<keyword evidence="3" id="KW-1185">Reference proteome</keyword>
<feature type="compositionally biased region" description="Low complexity" evidence="1">
    <location>
        <begin position="195"/>
        <end position="216"/>
    </location>
</feature>
<reference evidence="2" key="1">
    <citation type="submission" date="2020-12" db="EMBL/GenBank/DDBJ databases">
        <title>Metabolic potential, ecology and presence of endohyphal bacteria is reflected in genomic diversity of Mucoromycotina.</title>
        <authorList>
            <person name="Muszewska A."/>
            <person name="Okrasinska A."/>
            <person name="Steczkiewicz K."/>
            <person name="Drgas O."/>
            <person name="Orlowska M."/>
            <person name="Perlinska-Lenart U."/>
            <person name="Aleksandrzak-Piekarczyk T."/>
            <person name="Szatraj K."/>
            <person name="Zielenkiewicz U."/>
            <person name="Pilsyk S."/>
            <person name="Malc E."/>
            <person name="Mieczkowski P."/>
            <person name="Kruszewska J.S."/>
            <person name="Biernat P."/>
            <person name="Pawlowska J."/>
        </authorList>
    </citation>
    <scope>NUCLEOTIDE SEQUENCE</scope>
    <source>
        <strain evidence="2">CBS 226.32</strain>
    </source>
</reference>
<dbReference type="AlphaFoldDB" id="A0A8H7QL38"/>
<feature type="region of interest" description="Disordered" evidence="1">
    <location>
        <begin position="195"/>
        <end position="223"/>
    </location>
</feature>
<dbReference type="GO" id="GO:0003677">
    <property type="term" value="F:DNA binding"/>
    <property type="evidence" value="ECO:0007669"/>
    <property type="project" value="TreeGrafter"/>
</dbReference>
<evidence type="ECO:0008006" key="4">
    <source>
        <dbReference type="Google" id="ProtNLM"/>
    </source>
</evidence>